<dbReference type="EC" id="3.1.1.-" evidence="3"/>
<gene>
    <name evidence="5" type="ORF">LTR09_002747</name>
</gene>
<protein>
    <recommendedName>
        <fullName evidence="3">Carboxylic ester hydrolase</fullName>
        <ecNumber evidence="3">3.1.1.-</ecNumber>
    </recommendedName>
</protein>
<evidence type="ECO:0000259" key="4">
    <source>
        <dbReference type="Pfam" id="PF00135"/>
    </source>
</evidence>
<dbReference type="SUPFAM" id="SSF53474">
    <property type="entry name" value="alpha/beta-Hydrolases"/>
    <property type="match status" value="1"/>
</dbReference>
<dbReference type="Gene3D" id="3.40.50.1820">
    <property type="entry name" value="alpha/beta hydrolase"/>
    <property type="match status" value="1"/>
</dbReference>
<keyword evidence="2 3" id="KW-0378">Hydrolase</keyword>
<dbReference type="PANTHER" id="PTHR11559">
    <property type="entry name" value="CARBOXYLESTERASE"/>
    <property type="match status" value="1"/>
</dbReference>
<keyword evidence="6" id="KW-1185">Reference proteome</keyword>
<sequence>MRSTRATTTLHPTSTTGKGIVRFAAPPLGDLRWQAPHPPTLNRSSTISASEYGPICPQSPNGGSAAPPAYGDEDCLFLNVWAPPNAEGLPVLVWIHGGGYGQGSSQQDLSYIINENGNNFVGVAIQYRLGAFGFLSSDEVFRNGVVNAGILDQTFALKWVQTYIHLFGGNPTKVTISGESAGGGSVMLQTMAYGGSLGTELFQNAFSSSPYLPMQFKYGDWIPSQSYYAFAIAAGCFGGAAYGYETKGTTIFDCLVGKDTQTLQNASFYASASANFGIWGFLPVTDGVLVQDLPSRQLTEERVNGQRLLIGNNAEEGAPFVQQNVTTEADLITWLQLTFPMFTNSDIAKVLLYYPSSNASTNLNADEYATNGYTGATAVNESAVGTGQQQRANNIYAETTFVCPSYWMAEAFSNPPRVSYKYQYSVLPALHGTDVSAYFGPPSPQQGPDFSRAFMHIVGNFVTMNDPSISPAIANGASSSSSNSSTYSNSSTTSNSATAWPPFAIYAPYQLNLNQTGGTEISVETIGDKNSTIYVGPGLQNDFSLVNAYTWEGGRGYRCDFWKSVGVIVPE</sequence>
<dbReference type="InterPro" id="IPR029058">
    <property type="entry name" value="AB_hydrolase_fold"/>
</dbReference>
<feature type="domain" description="Carboxylesterase type B" evidence="4">
    <location>
        <begin position="21"/>
        <end position="503"/>
    </location>
</feature>
<comment type="similarity">
    <text evidence="1 3">Belongs to the type-B carboxylesterase/lipase family.</text>
</comment>
<dbReference type="EMBL" id="JAWDJX010000006">
    <property type="protein sequence ID" value="KAK3056240.1"/>
    <property type="molecule type" value="Genomic_DNA"/>
</dbReference>
<evidence type="ECO:0000313" key="6">
    <source>
        <dbReference type="Proteomes" id="UP001271007"/>
    </source>
</evidence>
<dbReference type="InterPro" id="IPR019826">
    <property type="entry name" value="Carboxylesterase_B_AS"/>
</dbReference>
<evidence type="ECO:0000256" key="2">
    <source>
        <dbReference type="ARBA" id="ARBA00022801"/>
    </source>
</evidence>
<dbReference type="PROSITE" id="PS00941">
    <property type="entry name" value="CARBOXYLESTERASE_B_2"/>
    <property type="match status" value="1"/>
</dbReference>
<evidence type="ECO:0000256" key="3">
    <source>
        <dbReference type="RuleBase" id="RU361235"/>
    </source>
</evidence>
<evidence type="ECO:0000256" key="1">
    <source>
        <dbReference type="ARBA" id="ARBA00005964"/>
    </source>
</evidence>
<dbReference type="AlphaFoldDB" id="A0AAJ0LV16"/>
<proteinExistence type="inferred from homology"/>
<comment type="caution">
    <text evidence="5">The sequence shown here is derived from an EMBL/GenBank/DDBJ whole genome shotgun (WGS) entry which is preliminary data.</text>
</comment>
<dbReference type="Pfam" id="PF00135">
    <property type="entry name" value="COesterase"/>
    <property type="match status" value="1"/>
</dbReference>
<dbReference type="InterPro" id="IPR050309">
    <property type="entry name" value="Type-B_Carboxylest/Lipase"/>
</dbReference>
<evidence type="ECO:0000313" key="5">
    <source>
        <dbReference type="EMBL" id="KAK3056240.1"/>
    </source>
</evidence>
<dbReference type="GO" id="GO:0016787">
    <property type="term" value="F:hydrolase activity"/>
    <property type="evidence" value="ECO:0007669"/>
    <property type="project" value="UniProtKB-KW"/>
</dbReference>
<reference evidence="5" key="1">
    <citation type="submission" date="2023-04" db="EMBL/GenBank/DDBJ databases">
        <title>Black Yeasts Isolated from many extreme environments.</title>
        <authorList>
            <person name="Coleine C."/>
            <person name="Stajich J.E."/>
            <person name="Selbmann L."/>
        </authorList>
    </citation>
    <scope>NUCLEOTIDE SEQUENCE</scope>
    <source>
        <strain evidence="5">CCFEE 5312</strain>
    </source>
</reference>
<dbReference type="Proteomes" id="UP001271007">
    <property type="component" value="Unassembled WGS sequence"/>
</dbReference>
<name>A0AAJ0LV16_9PEZI</name>
<dbReference type="InterPro" id="IPR019819">
    <property type="entry name" value="Carboxylesterase_B_CS"/>
</dbReference>
<accession>A0AAJ0LV16</accession>
<organism evidence="5 6">
    <name type="scientific">Extremus antarcticus</name>
    <dbReference type="NCBI Taxonomy" id="702011"/>
    <lineage>
        <taxon>Eukaryota</taxon>
        <taxon>Fungi</taxon>
        <taxon>Dikarya</taxon>
        <taxon>Ascomycota</taxon>
        <taxon>Pezizomycotina</taxon>
        <taxon>Dothideomycetes</taxon>
        <taxon>Dothideomycetidae</taxon>
        <taxon>Mycosphaerellales</taxon>
        <taxon>Extremaceae</taxon>
        <taxon>Extremus</taxon>
    </lineage>
</organism>
<dbReference type="InterPro" id="IPR002018">
    <property type="entry name" value="CarbesteraseB"/>
</dbReference>
<dbReference type="PROSITE" id="PS00122">
    <property type="entry name" value="CARBOXYLESTERASE_B_1"/>
    <property type="match status" value="1"/>
</dbReference>